<evidence type="ECO:0000256" key="3">
    <source>
        <dbReference type="ARBA" id="ARBA00023098"/>
    </source>
</evidence>
<feature type="active site" description="Proton acceptor" evidence="4">
    <location>
        <position position="242"/>
    </location>
</feature>
<evidence type="ECO:0000259" key="5">
    <source>
        <dbReference type="PROSITE" id="PS51635"/>
    </source>
</evidence>
<keyword evidence="7" id="KW-1185">Reference proteome</keyword>
<dbReference type="SUPFAM" id="SSF52151">
    <property type="entry name" value="FabD/lysophospholipase-like"/>
    <property type="match status" value="1"/>
</dbReference>
<keyword evidence="1 4" id="KW-0378">Hydrolase</keyword>
<evidence type="ECO:0000256" key="2">
    <source>
        <dbReference type="ARBA" id="ARBA00022963"/>
    </source>
</evidence>
<evidence type="ECO:0000256" key="4">
    <source>
        <dbReference type="PROSITE-ProRule" id="PRU01161"/>
    </source>
</evidence>
<evidence type="ECO:0000313" key="6">
    <source>
        <dbReference type="EMBL" id="CTQ34813.1"/>
    </source>
</evidence>
<dbReference type="PANTHER" id="PTHR14226">
    <property type="entry name" value="NEUROPATHY TARGET ESTERASE/SWISS CHEESE D.MELANOGASTER"/>
    <property type="match status" value="1"/>
</dbReference>
<feature type="short sequence motif" description="DGA/G" evidence="4">
    <location>
        <begin position="242"/>
        <end position="244"/>
    </location>
</feature>
<dbReference type="GO" id="GO:0016042">
    <property type="term" value="P:lipid catabolic process"/>
    <property type="evidence" value="ECO:0007669"/>
    <property type="project" value="UniProtKB-UniRule"/>
</dbReference>
<dbReference type="STRING" id="282197.SAMN04488517_11064"/>
<dbReference type="AlphaFoldDB" id="A0A0M6XWX7"/>
<dbReference type="InterPro" id="IPR016035">
    <property type="entry name" value="Acyl_Trfase/lysoPLipase"/>
</dbReference>
<dbReference type="OrthoDB" id="9813090at2"/>
<dbReference type="RefSeq" id="WP_055684178.1">
    <property type="nucleotide sequence ID" value="NZ_CXPG01000027.1"/>
</dbReference>
<name>A0A0M6XWX7_9RHOB</name>
<reference evidence="6 7" key="1">
    <citation type="submission" date="2015-07" db="EMBL/GenBank/DDBJ databases">
        <authorList>
            <person name="Noorani M."/>
        </authorList>
    </citation>
    <scope>NUCLEOTIDE SEQUENCE [LARGE SCALE GENOMIC DNA]</scope>
    <source>
        <strain evidence="6 7">CECT 5088</strain>
    </source>
</reference>
<proteinExistence type="predicted"/>
<organism evidence="6 7">
    <name type="scientific">Jannaschia rubra</name>
    <dbReference type="NCBI Taxonomy" id="282197"/>
    <lineage>
        <taxon>Bacteria</taxon>
        <taxon>Pseudomonadati</taxon>
        <taxon>Pseudomonadota</taxon>
        <taxon>Alphaproteobacteria</taxon>
        <taxon>Rhodobacterales</taxon>
        <taxon>Roseobacteraceae</taxon>
        <taxon>Jannaschia</taxon>
    </lineage>
</organism>
<dbReference type="Gene3D" id="3.40.1090.10">
    <property type="entry name" value="Cytosolic phospholipase A2 catalytic domain"/>
    <property type="match status" value="1"/>
</dbReference>
<evidence type="ECO:0000313" key="7">
    <source>
        <dbReference type="Proteomes" id="UP000048908"/>
    </source>
</evidence>
<dbReference type="InterPro" id="IPR002641">
    <property type="entry name" value="PNPLA_dom"/>
</dbReference>
<dbReference type="GO" id="GO:0016787">
    <property type="term" value="F:hydrolase activity"/>
    <property type="evidence" value="ECO:0007669"/>
    <property type="project" value="UniProtKB-UniRule"/>
</dbReference>
<keyword evidence="2 4" id="KW-0442">Lipid degradation</keyword>
<feature type="domain" description="PNPLA" evidence="5">
    <location>
        <begin position="9"/>
        <end position="255"/>
    </location>
</feature>
<dbReference type="InterPro" id="IPR050301">
    <property type="entry name" value="NTE"/>
</dbReference>
<dbReference type="Pfam" id="PF01734">
    <property type="entry name" value="Patatin"/>
    <property type="match status" value="1"/>
</dbReference>
<keyword evidence="3 4" id="KW-0443">Lipid metabolism</keyword>
<feature type="active site" description="Nucleophile" evidence="4">
    <location>
        <position position="44"/>
    </location>
</feature>
<gene>
    <name evidence="6" type="ORF">JAN5088_03609</name>
</gene>
<protein>
    <submittedName>
        <fullName evidence="6">Patatin-like phospholipase</fullName>
    </submittedName>
</protein>
<dbReference type="PANTHER" id="PTHR14226:SF78">
    <property type="entry name" value="SLR0060 PROTEIN"/>
    <property type="match status" value="1"/>
</dbReference>
<dbReference type="PROSITE" id="PS51635">
    <property type="entry name" value="PNPLA"/>
    <property type="match status" value="1"/>
</dbReference>
<dbReference type="Proteomes" id="UP000048908">
    <property type="component" value="Unassembled WGS sequence"/>
</dbReference>
<sequence length="399" mass="43496">MGAPRIGLSLSGGGARAMAFHLGCLRALEEMGTLGRVKVISTVSGGSVIGALYAARVEPFEVFENRVRHHLARGFVRPALGKAISTQLGWRLLGSGTSRAARRIVRLITDGMFGAVDRAFADPSVARLACKREPLPKSISATTLLQRVFEDDLFDGLRVSDLPAERPLLIVNATELRTRSAFRFSKVHSGSYRFGRLAKNDSPLGYAVAASAAYPLSLSPLDLHTRFEHRGLITSERVVLTDGGVYDNLGLGPLWPDRDPKISLPFPEIDTIIACRAGYGLTREDPGFGPYGRMRASYDCTARRAENASVKRLYDLRDAGAIHGFAMPFLDQNDAELAHPPPNLVPRGDVQDYPTDFSAMPKPWIDRLIRRGEQQTRAVIAQYLPELVAPHALAQAASA</sequence>
<evidence type="ECO:0000256" key="1">
    <source>
        <dbReference type="ARBA" id="ARBA00022801"/>
    </source>
</evidence>
<comment type="caution">
    <text evidence="4">Lacks conserved residue(s) required for the propagation of feature annotation.</text>
</comment>
<dbReference type="EMBL" id="CXPG01000027">
    <property type="protein sequence ID" value="CTQ34813.1"/>
    <property type="molecule type" value="Genomic_DNA"/>
</dbReference>
<accession>A0A0M6XWX7</accession>